<reference evidence="4" key="1">
    <citation type="journal article" date="2011" name="Genome Res.">
        <title>Phylogeny-wide analysis of social amoeba genomes highlights ancient origins for complex intercellular communication.</title>
        <authorList>
            <person name="Heidel A.J."/>
            <person name="Lawal H.M."/>
            <person name="Felder M."/>
            <person name="Schilde C."/>
            <person name="Helps N.R."/>
            <person name="Tunggal B."/>
            <person name="Rivero F."/>
            <person name="John U."/>
            <person name="Schleicher M."/>
            <person name="Eichinger L."/>
            <person name="Platzer M."/>
            <person name="Noegel A.A."/>
            <person name="Schaap P."/>
            <person name="Gloeckner G."/>
        </authorList>
    </citation>
    <scope>NUCLEOTIDE SEQUENCE [LARGE SCALE GENOMIC DNA]</scope>
    <source>
        <strain evidence="4">SH3</strain>
    </source>
</reference>
<dbReference type="AlphaFoldDB" id="F4QBW4"/>
<feature type="compositionally biased region" description="Low complexity" evidence="1">
    <location>
        <begin position="84"/>
        <end position="101"/>
    </location>
</feature>
<dbReference type="OMA" id="PPLHYEQ"/>
<dbReference type="STRING" id="1054147.F4QBW4"/>
<feature type="region of interest" description="Disordered" evidence="1">
    <location>
        <begin position="512"/>
        <end position="579"/>
    </location>
</feature>
<dbReference type="GeneID" id="14866648"/>
<protein>
    <recommendedName>
        <fullName evidence="2">DM14 domain-containing protein</fullName>
    </recommendedName>
</protein>
<dbReference type="Pfam" id="PF21528">
    <property type="entry name" value="CC2D1A-B_DM14"/>
    <property type="match status" value="1"/>
</dbReference>
<proteinExistence type="predicted"/>
<evidence type="ECO:0000313" key="3">
    <source>
        <dbReference type="EMBL" id="EGG14702.1"/>
    </source>
</evidence>
<dbReference type="Proteomes" id="UP000007797">
    <property type="component" value="Unassembled WGS sequence"/>
</dbReference>
<dbReference type="InterPro" id="IPR006608">
    <property type="entry name" value="CC2D1A/B_DM14"/>
</dbReference>
<dbReference type="PANTHER" id="PTHR13076:SF9">
    <property type="entry name" value="COILED-COIL AND C2 DOMAIN-CONTAINING PROTEIN 1-LIKE"/>
    <property type="match status" value="1"/>
</dbReference>
<feature type="compositionally biased region" description="Low complexity" evidence="1">
    <location>
        <begin position="1"/>
        <end position="25"/>
    </location>
</feature>
<feature type="region of interest" description="Disordered" evidence="1">
    <location>
        <begin position="211"/>
        <end position="268"/>
    </location>
</feature>
<feature type="domain" description="DM14" evidence="2">
    <location>
        <begin position="149"/>
        <end position="207"/>
    </location>
</feature>
<dbReference type="RefSeq" id="XP_004351210.1">
    <property type="nucleotide sequence ID" value="XM_004351158.1"/>
</dbReference>
<feature type="region of interest" description="Disordered" evidence="1">
    <location>
        <begin position="1"/>
        <end position="38"/>
    </location>
</feature>
<dbReference type="EMBL" id="GL883028">
    <property type="protein sequence ID" value="EGG14702.1"/>
    <property type="molecule type" value="Genomic_DNA"/>
</dbReference>
<dbReference type="OrthoDB" id="19996at2759"/>
<feature type="compositionally biased region" description="Low complexity" evidence="1">
    <location>
        <begin position="513"/>
        <end position="525"/>
    </location>
</feature>
<dbReference type="PANTHER" id="PTHR13076">
    <property type="entry name" value="COILED-COIL AND C2 DOMAIN-CONTAINING PROTEIN 1-LIKE"/>
    <property type="match status" value="1"/>
</dbReference>
<feature type="region of interest" description="Disordered" evidence="1">
    <location>
        <begin position="58"/>
        <end position="140"/>
    </location>
</feature>
<gene>
    <name evidence="3" type="ORF">DFA_10960</name>
</gene>
<feature type="compositionally biased region" description="Acidic residues" evidence="1">
    <location>
        <begin position="58"/>
        <end position="68"/>
    </location>
</feature>
<name>F4QBW4_CACFS</name>
<evidence type="ECO:0000313" key="4">
    <source>
        <dbReference type="Proteomes" id="UP000007797"/>
    </source>
</evidence>
<feature type="compositionally biased region" description="Pro residues" evidence="1">
    <location>
        <begin position="543"/>
        <end position="555"/>
    </location>
</feature>
<feature type="compositionally biased region" description="Low complexity" evidence="1">
    <location>
        <begin position="533"/>
        <end position="542"/>
    </location>
</feature>
<feature type="compositionally biased region" description="Acidic residues" evidence="1">
    <location>
        <begin position="129"/>
        <end position="140"/>
    </location>
</feature>
<keyword evidence="4" id="KW-1185">Reference proteome</keyword>
<dbReference type="KEGG" id="dfa:DFA_10960"/>
<evidence type="ECO:0000259" key="2">
    <source>
        <dbReference type="SMART" id="SM00685"/>
    </source>
</evidence>
<dbReference type="GO" id="GO:0001227">
    <property type="term" value="F:DNA-binding transcription repressor activity, RNA polymerase II-specific"/>
    <property type="evidence" value="ECO:0007669"/>
    <property type="project" value="InterPro"/>
</dbReference>
<feature type="compositionally biased region" description="Low complexity" evidence="1">
    <location>
        <begin position="211"/>
        <end position="254"/>
    </location>
</feature>
<sequence>MFGGKSKSSSPSNKKNDSNKSPPGLNDGGGGLNDLIEDIDMNQIDGMLKKDIREDDITLTEDDMDDPELLSQLSQIESGRNLVKPQQHQQPQQPQAAAPKKLPAPPPQVAKKKQLTKEEEEERMLMEFGDGDDMPSIEDDDDVDFEEQIATLKERIVNYKRAAMAANQGGDKTKAVNLMRSVKLLEQAISELEDGIPVDTKSLPPPIAATVTIAPTTPTTRPSGNSSPTATSSSASSSASSSLRSTPVTSLSPPVRSPPKVETMSKEKVEQEERLATWELFEEEYKKKHQSLTSEALKLKTIDKHKAVVLYKESKSIQVLIDQIEICKNAISKPPPYHYEDKVTQTEIIVPHLKETELEILIGKIELPKAAGAVDTYIQAELPYPSAEQPIKFQTGTTSASTANYNYKTIVQIERKKTLQRVLEKKKLSLTITSSKMFFMKSVIGRCEVKLSDLLDKCEYFEKSPILKEGSKKEIGGYVEVIIRMKTPLNGKEYKKSSERVLVIDGDLGNIDTTASTTTTTTTNTSLPKDPVASTTTVQPSQPSQPPSQPKPLAPAPTTSKPAPPPVTAPAAAAVEDDEDEDVEDLNHIISNDVFEFMLNSVNQQIAQSGAKPDLLDKKQALEIKQMVLETQVDSGMLTVEGYMKQLEEAIIRDKKWAQKLVKEGKKEKAMKIMRRVKIMEAEVSSSNEE</sequence>
<evidence type="ECO:0000256" key="1">
    <source>
        <dbReference type="SAM" id="MobiDB-lite"/>
    </source>
</evidence>
<dbReference type="SMART" id="SM00685">
    <property type="entry name" value="DM14"/>
    <property type="match status" value="1"/>
</dbReference>
<organism evidence="3 4">
    <name type="scientific">Cavenderia fasciculata</name>
    <name type="common">Slime mold</name>
    <name type="synonym">Dictyostelium fasciculatum</name>
    <dbReference type="NCBI Taxonomy" id="261658"/>
    <lineage>
        <taxon>Eukaryota</taxon>
        <taxon>Amoebozoa</taxon>
        <taxon>Evosea</taxon>
        <taxon>Eumycetozoa</taxon>
        <taxon>Dictyostelia</taxon>
        <taxon>Acytosteliales</taxon>
        <taxon>Cavenderiaceae</taxon>
        <taxon>Cavenderia</taxon>
    </lineage>
</organism>
<dbReference type="InterPro" id="IPR039725">
    <property type="entry name" value="CC2D1A/B"/>
</dbReference>
<accession>F4QBW4</accession>